<feature type="transmembrane region" description="Helical" evidence="2">
    <location>
        <begin position="126"/>
        <end position="144"/>
    </location>
</feature>
<protein>
    <submittedName>
        <fullName evidence="3">Uncharacterized protein</fullName>
    </submittedName>
</protein>
<gene>
    <name evidence="3" type="ORF">RHYP_4460</name>
</gene>
<keyword evidence="2" id="KW-0472">Membrane</keyword>
<feature type="transmembrane region" description="Helical" evidence="2">
    <location>
        <begin position="190"/>
        <end position="208"/>
    </location>
</feature>
<dbReference type="EMBL" id="BSCY01000012">
    <property type="protein sequence ID" value="GLH61500.1"/>
    <property type="molecule type" value="Genomic_DNA"/>
</dbReference>
<name>A0ABQ5PSX8_9MOLU</name>
<organism evidence="3 4">
    <name type="scientific">Rhus yellows phytoplasma</name>
    <dbReference type="NCBI Taxonomy" id="1225349"/>
    <lineage>
        <taxon>Bacteria</taxon>
        <taxon>Bacillati</taxon>
        <taxon>Mycoplasmatota</taxon>
        <taxon>Mollicutes</taxon>
        <taxon>Acholeplasmatales</taxon>
        <taxon>Acholeplasmataceae</taxon>
        <taxon>Candidatus Phytoplasma</taxon>
        <taxon>16SrI (Aster yellows group)</taxon>
    </lineage>
</organism>
<keyword evidence="2" id="KW-1133">Transmembrane helix</keyword>
<evidence type="ECO:0000313" key="4">
    <source>
        <dbReference type="Proteomes" id="UP001371615"/>
    </source>
</evidence>
<evidence type="ECO:0000256" key="2">
    <source>
        <dbReference type="SAM" id="Phobius"/>
    </source>
</evidence>
<accession>A0ABQ5PSX8</accession>
<reference evidence="3" key="1">
    <citation type="submission" date="2022-11" db="EMBL/GenBank/DDBJ databases">
        <title>Phyllogen, a phyllody-inducing phytoplasma effector family, horizontally transferred to various phytoplasmas via transposable elements.</title>
        <authorList>
            <person name="Tokuda R."/>
            <person name="Maejima K."/>
            <person name="Yamaji Y."/>
            <person name="Namba S."/>
        </authorList>
    </citation>
    <scope>NUCLEOTIDE SEQUENCE [LARGE SCALE GENOMIC DNA]</scope>
    <source>
        <strain evidence="3">RhY</strain>
    </source>
</reference>
<dbReference type="Proteomes" id="UP001371615">
    <property type="component" value="Unassembled WGS sequence"/>
</dbReference>
<feature type="compositionally biased region" description="Basic residues" evidence="1">
    <location>
        <begin position="1"/>
        <end position="27"/>
    </location>
</feature>
<keyword evidence="2" id="KW-0812">Transmembrane</keyword>
<evidence type="ECO:0000313" key="3">
    <source>
        <dbReference type="EMBL" id="GLH61500.1"/>
    </source>
</evidence>
<feature type="region of interest" description="Disordered" evidence="1">
    <location>
        <begin position="280"/>
        <end position="318"/>
    </location>
</feature>
<sequence length="318" mass="35708">MAKKIIITKKSQPKKTNIKSTKIKNTNKKILASQPKEPKKQSKLQKNVVKKNKITNPSKTIIKKTINQPTPKITSSQKVIISKPKIKKNLIKKINKKLTNPKLKNTKIQEKQEHWFKRILKSIRNTIIVILPFILIAVALWFIITNFFPEAAAKIGPVAKAAWAKTKGFVNWINEQGTNFLKGLGCLPKVASWIFSGIIITIGLILGLACCGIPVIGPFIGIPILIATAIYTGIIGGDNQTTPKEDSPPKPLVEVYDLDAIKKEEEAKLKQELTEYATELQKQGKSSEEIEKQTNNKKEELLQDLQKKKKQQQINQPN</sequence>
<evidence type="ECO:0000256" key="1">
    <source>
        <dbReference type="SAM" id="MobiDB-lite"/>
    </source>
</evidence>
<feature type="transmembrane region" description="Helical" evidence="2">
    <location>
        <begin position="215"/>
        <end position="234"/>
    </location>
</feature>
<proteinExistence type="predicted"/>
<feature type="compositionally biased region" description="Basic and acidic residues" evidence="1">
    <location>
        <begin position="285"/>
        <end position="301"/>
    </location>
</feature>
<feature type="region of interest" description="Disordered" evidence="1">
    <location>
        <begin position="1"/>
        <end position="46"/>
    </location>
</feature>
<dbReference type="RefSeq" id="WP_339332311.1">
    <property type="nucleotide sequence ID" value="NZ_BSCY01000012.1"/>
</dbReference>
<keyword evidence="4" id="KW-1185">Reference proteome</keyword>
<comment type="caution">
    <text evidence="3">The sequence shown here is derived from an EMBL/GenBank/DDBJ whole genome shotgun (WGS) entry which is preliminary data.</text>
</comment>